<keyword evidence="2 3" id="KW-0802">TPR repeat</keyword>
<dbReference type="Gene3D" id="1.25.40.10">
    <property type="entry name" value="Tetratricopeptide repeat domain"/>
    <property type="match status" value="1"/>
</dbReference>
<evidence type="ECO:0000313" key="7">
    <source>
        <dbReference type="Proteomes" id="UP000319557"/>
    </source>
</evidence>
<name>A0A517M834_9BACT</name>
<dbReference type="InterPro" id="IPR019734">
    <property type="entry name" value="TPR_rpt"/>
</dbReference>
<dbReference type="AlphaFoldDB" id="A0A517M834"/>
<evidence type="ECO:0000256" key="4">
    <source>
        <dbReference type="SAM" id="MobiDB-lite"/>
    </source>
</evidence>
<evidence type="ECO:0000313" key="6">
    <source>
        <dbReference type="EMBL" id="QDS91046.1"/>
    </source>
</evidence>
<dbReference type="PANTHER" id="PTHR44227">
    <property type="match status" value="1"/>
</dbReference>
<feature type="transmembrane region" description="Helical" evidence="5">
    <location>
        <begin position="181"/>
        <end position="201"/>
    </location>
</feature>
<dbReference type="InterPro" id="IPR052346">
    <property type="entry name" value="O-mannosyl-transferase_TMTC"/>
</dbReference>
<evidence type="ECO:0000256" key="2">
    <source>
        <dbReference type="ARBA" id="ARBA00022803"/>
    </source>
</evidence>
<reference evidence="6 7" key="1">
    <citation type="submission" date="2019-02" db="EMBL/GenBank/DDBJ databases">
        <title>Deep-cultivation of Planctomycetes and their phenomic and genomic characterization uncovers novel biology.</title>
        <authorList>
            <person name="Wiegand S."/>
            <person name="Jogler M."/>
            <person name="Boedeker C."/>
            <person name="Pinto D."/>
            <person name="Vollmers J."/>
            <person name="Rivas-Marin E."/>
            <person name="Kohn T."/>
            <person name="Peeters S.H."/>
            <person name="Heuer A."/>
            <person name="Rast P."/>
            <person name="Oberbeckmann S."/>
            <person name="Bunk B."/>
            <person name="Jeske O."/>
            <person name="Meyerdierks A."/>
            <person name="Storesund J.E."/>
            <person name="Kallscheuer N."/>
            <person name="Luecker S."/>
            <person name="Lage O.M."/>
            <person name="Pohl T."/>
            <person name="Merkel B.J."/>
            <person name="Hornburger P."/>
            <person name="Mueller R.-W."/>
            <person name="Bruemmer F."/>
            <person name="Labrenz M."/>
            <person name="Spormann A.M."/>
            <person name="Op den Camp H."/>
            <person name="Overmann J."/>
            <person name="Amann R."/>
            <person name="Jetten M.S.M."/>
            <person name="Mascher T."/>
            <person name="Medema M.H."/>
            <person name="Devos D.P."/>
            <person name="Kaster A.-K."/>
            <person name="Ovreas L."/>
            <person name="Rohde M."/>
            <person name="Galperin M.Y."/>
            <person name="Jogler C."/>
        </authorList>
    </citation>
    <scope>NUCLEOTIDE SEQUENCE [LARGE SCALE GENOMIC DNA]</scope>
    <source>
        <strain evidence="6 7">EC9</strain>
    </source>
</reference>
<keyword evidence="1" id="KW-0677">Repeat</keyword>
<dbReference type="PROSITE" id="PS50005">
    <property type="entry name" value="TPR"/>
    <property type="match status" value="2"/>
</dbReference>
<keyword evidence="5" id="KW-0812">Transmembrane</keyword>
<dbReference type="KEGG" id="ruv:EC9_52650"/>
<evidence type="ECO:0000256" key="5">
    <source>
        <dbReference type="SAM" id="Phobius"/>
    </source>
</evidence>
<dbReference type="Pfam" id="PF13432">
    <property type="entry name" value="TPR_16"/>
    <property type="match status" value="2"/>
</dbReference>
<dbReference type="RefSeq" id="WP_145348747.1">
    <property type="nucleotide sequence ID" value="NZ_CP036261.1"/>
</dbReference>
<dbReference type="Proteomes" id="UP000319557">
    <property type="component" value="Chromosome"/>
</dbReference>
<gene>
    <name evidence="6" type="ORF">EC9_52650</name>
</gene>
<feature type="repeat" description="TPR" evidence="3">
    <location>
        <begin position="497"/>
        <end position="530"/>
    </location>
</feature>
<feature type="transmembrane region" description="Helical" evidence="5">
    <location>
        <begin position="258"/>
        <end position="279"/>
    </location>
</feature>
<evidence type="ECO:0000256" key="1">
    <source>
        <dbReference type="ARBA" id="ARBA00022737"/>
    </source>
</evidence>
<evidence type="ECO:0000256" key="3">
    <source>
        <dbReference type="PROSITE-ProRule" id="PRU00339"/>
    </source>
</evidence>
<accession>A0A517M834</accession>
<protein>
    <submittedName>
        <fullName evidence="6">Cellulose synthase subunit BcsC</fullName>
    </submittedName>
</protein>
<keyword evidence="5" id="KW-1133">Transmembrane helix</keyword>
<feature type="repeat" description="TPR" evidence="3">
    <location>
        <begin position="463"/>
        <end position="496"/>
    </location>
</feature>
<feature type="transmembrane region" description="Helical" evidence="5">
    <location>
        <begin position="390"/>
        <end position="409"/>
    </location>
</feature>
<keyword evidence="5" id="KW-0472">Membrane</keyword>
<dbReference type="EMBL" id="CP036261">
    <property type="protein sequence ID" value="QDS91046.1"/>
    <property type="molecule type" value="Genomic_DNA"/>
</dbReference>
<feature type="transmembrane region" description="Helical" evidence="5">
    <location>
        <begin position="338"/>
        <end position="357"/>
    </location>
</feature>
<sequence>MNRTKSNRNGMLAATSGNRPASKTGKGDVAENASARSVSFPTRTCIALTATAVLLTFANSFHGVFLYDDQPNIHENLSLRSLQATWEASGTDVPSGLWRRPVGRWSLAMNYWISGLDPWSYHAVNLAIHLAASLILLDLLRRTMHLRGTPRWIREHANPIALVVTLIWAVHPLQTESVTYIVQRLESLMGMFYLATIYCLLRGARSRRHLPWYAAAVASCWLGAFTKEVMVTAPVVALLYDRIFLSRSWLTVLRRRGWVHAMMLPSSIYLVWAARRLPLLPKPASRPTIPSPFRDYSDPWNYLLSQPGVLLHYLQLTFWPRGQCLDYMWPVADNWLKIVLPGLVIVGLLAASFIALWRWPRLGFVGVASFLVLAPTSTIIPLRLAFEHRMYLSLAGVALLTVLAVAWAIRRYLDDPQQQRRMAIGLSAIVIIALMITTHLRNTVYYSRLAMFQDNVAKAPANIFAYMNLGDYYLEVDDPASALALFQATTKIKPDDARTWTCVGCALKEMGKVDQAAAMLKRAVELNPEYGQANHHYAIAMEQLGDWPTAAAHFEKAIAQEPGNATIHNDVAVALGSRGLFADAEGYLRQALQLNPEHAEAHTNLGSMIMSQGGSPREAEFHFREAVRLQPDSREAALNLQRVQQLTAPAAANGLQQQG</sequence>
<feature type="compositionally biased region" description="Polar residues" evidence="4">
    <location>
        <begin position="1"/>
        <end position="21"/>
    </location>
</feature>
<feature type="transmembrane region" description="Helical" evidence="5">
    <location>
        <begin position="119"/>
        <end position="140"/>
    </location>
</feature>
<dbReference type="InterPro" id="IPR011990">
    <property type="entry name" value="TPR-like_helical_dom_sf"/>
</dbReference>
<dbReference type="SUPFAM" id="SSF48452">
    <property type="entry name" value="TPR-like"/>
    <property type="match status" value="1"/>
</dbReference>
<dbReference type="OrthoDB" id="232771at2"/>
<organism evidence="6 7">
    <name type="scientific">Rosistilla ulvae</name>
    <dbReference type="NCBI Taxonomy" id="1930277"/>
    <lineage>
        <taxon>Bacteria</taxon>
        <taxon>Pseudomonadati</taxon>
        <taxon>Planctomycetota</taxon>
        <taxon>Planctomycetia</taxon>
        <taxon>Pirellulales</taxon>
        <taxon>Pirellulaceae</taxon>
        <taxon>Rosistilla</taxon>
    </lineage>
</organism>
<feature type="transmembrane region" description="Helical" evidence="5">
    <location>
        <begin position="364"/>
        <end position="384"/>
    </location>
</feature>
<dbReference type="SMART" id="SM00028">
    <property type="entry name" value="TPR"/>
    <property type="match status" value="5"/>
</dbReference>
<dbReference type="PANTHER" id="PTHR44227:SF3">
    <property type="entry name" value="PROTEIN O-MANNOSYL-TRANSFERASE TMTC4"/>
    <property type="match status" value="1"/>
</dbReference>
<feature type="transmembrane region" description="Helical" evidence="5">
    <location>
        <begin position="45"/>
        <end position="67"/>
    </location>
</feature>
<feature type="region of interest" description="Disordered" evidence="4">
    <location>
        <begin position="1"/>
        <end position="33"/>
    </location>
</feature>
<keyword evidence="7" id="KW-1185">Reference proteome</keyword>
<feature type="transmembrane region" description="Helical" evidence="5">
    <location>
        <begin position="421"/>
        <end position="440"/>
    </location>
</feature>
<proteinExistence type="predicted"/>